<evidence type="ECO:0000259" key="7">
    <source>
        <dbReference type="PROSITE" id="PS50850"/>
    </source>
</evidence>
<evidence type="ECO:0000313" key="8">
    <source>
        <dbReference type="EMBL" id="GCE07262.1"/>
    </source>
</evidence>
<dbReference type="EMBL" id="BIFQ01000001">
    <property type="protein sequence ID" value="GCE07262.1"/>
    <property type="molecule type" value="Genomic_DNA"/>
</dbReference>
<evidence type="ECO:0000256" key="3">
    <source>
        <dbReference type="ARBA" id="ARBA00022692"/>
    </source>
</evidence>
<dbReference type="PROSITE" id="PS50850">
    <property type="entry name" value="MFS"/>
    <property type="match status" value="1"/>
</dbReference>
<dbReference type="InterPro" id="IPR036259">
    <property type="entry name" value="MFS_trans_sf"/>
</dbReference>
<dbReference type="GO" id="GO:0022857">
    <property type="term" value="F:transmembrane transporter activity"/>
    <property type="evidence" value="ECO:0007669"/>
    <property type="project" value="InterPro"/>
</dbReference>
<dbReference type="Pfam" id="PF07690">
    <property type="entry name" value="MFS_1"/>
    <property type="match status" value="1"/>
</dbReference>
<feature type="transmembrane region" description="Helical" evidence="6">
    <location>
        <begin position="28"/>
        <end position="55"/>
    </location>
</feature>
<evidence type="ECO:0000256" key="6">
    <source>
        <dbReference type="SAM" id="Phobius"/>
    </source>
</evidence>
<feature type="transmembrane region" description="Helical" evidence="6">
    <location>
        <begin position="101"/>
        <end position="124"/>
    </location>
</feature>
<comment type="subcellular location">
    <subcellularLocation>
        <location evidence="1">Cell membrane</location>
        <topology evidence="1">Multi-pass membrane protein</topology>
    </subcellularLocation>
</comment>
<reference evidence="9" key="1">
    <citation type="submission" date="2018-12" db="EMBL/GenBank/DDBJ databases">
        <title>Tengunoibacter tsumagoiensis gen. nov., sp. nov., Dictyobacter kobayashii sp. nov., D. alpinus sp. nov., and D. joshuensis sp. nov. and description of Dictyobacteraceae fam. nov. within the order Ktedonobacterales isolated from Tengu-no-mugimeshi.</title>
        <authorList>
            <person name="Wang C.M."/>
            <person name="Zheng Y."/>
            <person name="Sakai Y."/>
            <person name="Toyoda A."/>
            <person name="Minakuchi Y."/>
            <person name="Abe K."/>
            <person name="Yokota A."/>
            <person name="Yabe S."/>
        </authorList>
    </citation>
    <scope>NUCLEOTIDE SEQUENCE [LARGE SCALE GENOMIC DNA]</scope>
    <source>
        <strain evidence="9">S-27</strain>
    </source>
</reference>
<keyword evidence="5 6" id="KW-0472">Membrane</keyword>
<feature type="transmembrane region" description="Helical" evidence="6">
    <location>
        <begin position="62"/>
        <end position="81"/>
    </location>
</feature>
<accession>A0A401ZKA6</accession>
<feature type="transmembrane region" description="Helical" evidence="6">
    <location>
        <begin position="168"/>
        <end position="194"/>
    </location>
</feature>
<evidence type="ECO:0000256" key="2">
    <source>
        <dbReference type="ARBA" id="ARBA00022475"/>
    </source>
</evidence>
<name>A0A401ZKA6_9CHLR</name>
<protein>
    <submittedName>
        <fullName evidence="8">MFS transporter</fullName>
    </submittedName>
</protein>
<evidence type="ECO:0000256" key="5">
    <source>
        <dbReference type="ARBA" id="ARBA00023136"/>
    </source>
</evidence>
<feature type="transmembrane region" description="Helical" evidence="6">
    <location>
        <begin position="397"/>
        <end position="415"/>
    </location>
</feature>
<dbReference type="SUPFAM" id="SSF103473">
    <property type="entry name" value="MFS general substrate transporter"/>
    <property type="match status" value="1"/>
</dbReference>
<feature type="transmembrane region" description="Helical" evidence="6">
    <location>
        <begin position="309"/>
        <end position="329"/>
    </location>
</feature>
<dbReference type="PANTHER" id="PTHR23513:SF6">
    <property type="entry name" value="MAJOR FACILITATOR SUPERFAMILY ASSOCIATED DOMAIN-CONTAINING PROTEIN"/>
    <property type="match status" value="1"/>
</dbReference>
<proteinExistence type="predicted"/>
<dbReference type="OrthoDB" id="4544213at2"/>
<dbReference type="Proteomes" id="UP000287224">
    <property type="component" value="Unassembled WGS sequence"/>
</dbReference>
<dbReference type="InterPro" id="IPR020846">
    <property type="entry name" value="MFS_dom"/>
</dbReference>
<dbReference type="AlphaFoldDB" id="A0A401ZKA6"/>
<comment type="caution">
    <text evidence="8">The sequence shown here is derived from an EMBL/GenBank/DDBJ whole genome shotgun (WGS) entry which is preliminary data.</text>
</comment>
<sequence length="421" mass="45032">MDHTSTASEKGPGTPPIARPLWRNADFLLLWSGQLISTLGTSVSGLALPLLILALTRSPAQAGLFAAVRQLPYLLISLPAGALIDRWDRKRTMICCDLLRWLALGSVPLAFALGHLTLLQLYLVALFEGSAYVLFSLAQISALPHVVAPQQLPRAYALDTTTEYTGTLLGPGLGAFIIGLAPAVQVGAIIGYLVDSASYLFSGLSLLRVRASFQVASADHGAPRRLYHEIIEGLRFLWRQRVLRLLALLTALVNFLLSPLELALIIRAQGQLHLSVQFVGLIFSVGGLGGILGGLLAPWLHARLRGGQILGASLFVWIGAALLLALSPWPGSLLIGKFLFSFSWPAYGVTVVTYRLRQTPDALQGRVNSAFRNLTYGSEPLGSALGGLLLVTLDVRAVFGLITAGLAAALLLAACTRLRKI</sequence>
<dbReference type="InterPro" id="IPR011701">
    <property type="entry name" value="MFS"/>
</dbReference>
<keyword evidence="4 6" id="KW-1133">Transmembrane helix</keyword>
<dbReference type="CDD" id="cd06173">
    <property type="entry name" value="MFS_MefA_like"/>
    <property type="match status" value="1"/>
</dbReference>
<dbReference type="GO" id="GO:0005886">
    <property type="term" value="C:plasma membrane"/>
    <property type="evidence" value="ECO:0007669"/>
    <property type="project" value="UniProtKB-SubCell"/>
</dbReference>
<feature type="transmembrane region" description="Helical" evidence="6">
    <location>
        <begin position="278"/>
        <end position="297"/>
    </location>
</feature>
<dbReference type="Gene3D" id="1.20.1250.20">
    <property type="entry name" value="MFS general substrate transporter like domains"/>
    <property type="match status" value="1"/>
</dbReference>
<evidence type="ECO:0000256" key="1">
    <source>
        <dbReference type="ARBA" id="ARBA00004651"/>
    </source>
</evidence>
<keyword evidence="9" id="KW-1185">Reference proteome</keyword>
<evidence type="ECO:0000313" key="9">
    <source>
        <dbReference type="Proteomes" id="UP000287224"/>
    </source>
</evidence>
<feature type="domain" description="Major facilitator superfamily (MFS) profile" evidence="7">
    <location>
        <begin position="242"/>
        <end position="421"/>
    </location>
</feature>
<gene>
    <name evidence="8" type="ORF">KDAU_45910</name>
</gene>
<keyword evidence="2" id="KW-1003">Cell membrane</keyword>
<dbReference type="PANTHER" id="PTHR23513">
    <property type="entry name" value="INTEGRAL MEMBRANE EFFLUX PROTEIN-RELATED"/>
    <property type="match status" value="1"/>
</dbReference>
<keyword evidence="3 6" id="KW-0812">Transmembrane</keyword>
<dbReference type="RefSeq" id="WP_126598382.1">
    <property type="nucleotide sequence ID" value="NZ_BIFQ01000001.1"/>
</dbReference>
<evidence type="ECO:0000256" key="4">
    <source>
        <dbReference type="ARBA" id="ARBA00022989"/>
    </source>
</evidence>
<feature type="transmembrane region" description="Helical" evidence="6">
    <location>
        <begin position="245"/>
        <end position="266"/>
    </location>
</feature>
<organism evidence="8 9">
    <name type="scientific">Dictyobacter aurantiacus</name>
    <dbReference type="NCBI Taxonomy" id="1936993"/>
    <lineage>
        <taxon>Bacteria</taxon>
        <taxon>Bacillati</taxon>
        <taxon>Chloroflexota</taxon>
        <taxon>Ktedonobacteria</taxon>
        <taxon>Ktedonobacterales</taxon>
        <taxon>Dictyobacteraceae</taxon>
        <taxon>Dictyobacter</taxon>
    </lineage>
</organism>